<protein>
    <submittedName>
        <fullName evidence="5">Heme peroxidase</fullName>
    </submittedName>
</protein>
<feature type="region of interest" description="Disordered" evidence="4">
    <location>
        <begin position="532"/>
        <end position="551"/>
    </location>
</feature>
<evidence type="ECO:0000256" key="4">
    <source>
        <dbReference type="SAM" id="MobiDB-lite"/>
    </source>
</evidence>
<keyword evidence="6" id="KW-1185">Reference proteome</keyword>
<comment type="caution">
    <text evidence="5">The sequence shown here is derived from an EMBL/GenBank/DDBJ whole genome shotgun (WGS) entry which is preliminary data.</text>
</comment>
<accession>A0A4R5ULG4</accession>
<evidence type="ECO:0000313" key="5">
    <source>
        <dbReference type="EMBL" id="TDK37659.1"/>
    </source>
</evidence>
<evidence type="ECO:0000256" key="2">
    <source>
        <dbReference type="ARBA" id="ARBA00022525"/>
    </source>
</evidence>
<evidence type="ECO:0000313" key="6">
    <source>
        <dbReference type="Proteomes" id="UP000295238"/>
    </source>
</evidence>
<organism evidence="5 6">
    <name type="scientific">Rhizobium deserti</name>
    <dbReference type="NCBI Taxonomy" id="2547961"/>
    <lineage>
        <taxon>Bacteria</taxon>
        <taxon>Pseudomonadati</taxon>
        <taxon>Pseudomonadota</taxon>
        <taxon>Alphaproteobacteria</taxon>
        <taxon>Hyphomicrobiales</taxon>
        <taxon>Rhizobiaceae</taxon>
        <taxon>Rhizobium/Agrobacterium group</taxon>
        <taxon>Rhizobium</taxon>
    </lineage>
</organism>
<dbReference type="GO" id="GO:0006979">
    <property type="term" value="P:response to oxidative stress"/>
    <property type="evidence" value="ECO:0007669"/>
    <property type="project" value="InterPro"/>
</dbReference>
<dbReference type="InterPro" id="IPR010255">
    <property type="entry name" value="Haem_peroxidase_sf"/>
</dbReference>
<dbReference type="CDD" id="cd09819">
    <property type="entry name" value="An_peroxidase_bacterial_1"/>
    <property type="match status" value="1"/>
</dbReference>
<evidence type="ECO:0000256" key="3">
    <source>
        <dbReference type="ARBA" id="ARBA00023180"/>
    </source>
</evidence>
<keyword evidence="2" id="KW-0964">Secreted</keyword>
<dbReference type="OrthoDB" id="105077at2"/>
<dbReference type="PANTHER" id="PTHR11475:SF4">
    <property type="entry name" value="CHORION PEROXIDASE"/>
    <property type="match status" value="1"/>
</dbReference>
<sequence>MTEIAMHGHGVRGMSRDSLDKIAENGDPGKFGRLFRGLLPLFVEDDALFELAEAMKDGEAGKDPDPKGDNPKIPAGYTYLGQFVDHDITLDTTPLDKQKADANATKNFRTPALDLDSLYGDGPGIHPYLYARDGKTFRVTERMLIGHAAESDDVQPVEEPKPPIMVPKLDNDLPRNQVGHALIFDERNDENLLVAQFHLLMLKFHNAVVDHLEETKPSLTGMALFAEARRIVTWHYQWIVLFDFVERLTEPGIINKIKENGRNIFRFPDVPFMPAEFAAACYRLGHSMVRETYSHNRLFRPGDGQKIANGTLPLLFLFTGKSGFIIGELAPTPAQKPPAPQATLPSNWVIDWRRFFELDLPTDDEGFAFNHSRRLDPLMAPALHTLPGLTPEMPEKERREFVLPFRNLRRGVQLGLPSGQAVCRAMGMEPMTAKEIADCPAGEVAAKHDLHKETPLWYYVLCEAHHHGKGERLGPMASAIIAETFLGMVHGDKQSFLYRRSNWQPHLGKTPGQFTMADLIAFVGEANPIGTGPFQPRTMAGTPAEKLEPAQ</sequence>
<dbReference type="PROSITE" id="PS50292">
    <property type="entry name" value="PEROXIDASE_3"/>
    <property type="match status" value="1"/>
</dbReference>
<keyword evidence="5" id="KW-0560">Oxidoreductase</keyword>
<reference evidence="5 6" key="1">
    <citation type="submission" date="2019-03" db="EMBL/GenBank/DDBJ databases">
        <title>Rhizobium sp. nov., an bacterium isolated from biocrust in Mu Us Desert.</title>
        <authorList>
            <person name="Lixiong L."/>
        </authorList>
    </citation>
    <scope>NUCLEOTIDE SEQUENCE [LARGE SCALE GENOMIC DNA]</scope>
    <source>
        <strain evidence="5 6">SPY-1</strain>
    </source>
</reference>
<evidence type="ECO:0000256" key="1">
    <source>
        <dbReference type="ARBA" id="ARBA00004613"/>
    </source>
</evidence>
<dbReference type="Pfam" id="PF03098">
    <property type="entry name" value="An_peroxidase"/>
    <property type="match status" value="1"/>
</dbReference>
<dbReference type="AlphaFoldDB" id="A0A4R5ULG4"/>
<dbReference type="Gene3D" id="1.10.640.10">
    <property type="entry name" value="Haem peroxidase domain superfamily, animal type"/>
    <property type="match status" value="1"/>
</dbReference>
<keyword evidence="5" id="KW-0575">Peroxidase</keyword>
<keyword evidence="3" id="KW-0325">Glycoprotein</keyword>
<dbReference type="GO" id="GO:0004601">
    <property type="term" value="F:peroxidase activity"/>
    <property type="evidence" value="ECO:0007669"/>
    <property type="project" value="UniProtKB-KW"/>
</dbReference>
<dbReference type="InterPro" id="IPR037120">
    <property type="entry name" value="Haem_peroxidase_sf_animal"/>
</dbReference>
<dbReference type="GO" id="GO:0005576">
    <property type="term" value="C:extracellular region"/>
    <property type="evidence" value="ECO:0007669"/>
    <property type="project" value="UniProtKB-SubCell"/>
</dbReference>
<name>A0A4R5ULG4_9HYPH</name>
<dbReference type="PANTHER" id="PTHR11475">
    <property type="entry name" value="OXIDASE/PEROXIDASE"/>
    <property type="match status" value="1"/>
</dbReference>
<dbReference type="SUPFAM" id="SSF48113">
    <property type="entry name" value="Heme-dependent peroxidases"/>
    <property type="match status" value="1"/>
</dbReference>
<dbReference type="EMBL" id="SMTL01000002">
    <property type="protein sequence ID" value="TDK37659.1"/>
    <property type="molecule type" value="Genomic_DNA"/>
</dbReference>
<dbReference type="Proteomes" id="UP000295238">
    <property type="component" value="Unassembled WGS sequence"/>
</dbReference>
<comment type="subcellular location">
    <subcellularLocation>
        <location evidence="1">Secreted</location>
    </subcellularLocation>
</comment>
<dbReference type="GO" id="GO:0020037">
    <property type="term" value="F:heme binding"/>
    <property type="evidence" value="ECO:0007669"/>
    <property type="project" value="InterPro"/>
</dbReference>
<dbReference type="InterPro" id="IPR019791">
    <property type="entry name" value="Haem_peroxidase_animal"/>
</dbReference>
<dbReference type="PRINTS" id="PR00457">
    <property type="entry name" value="ANPEROXIDASE"/>
</dbReference>
<gene>
    <name evidence="5" type="ORF">E2F50_11430</name>
</gene>
<proteinExistence type="predicted"/>